<dbReference type="EMBL" id="FO203431">
    <property type="protein sequence ID" value="CCH88137.1"/>
    <property type="molecule type" value="Genomic_DNA"/>
</dbReference>
<dbReference type="KEGG" id="mmar:MODMU_2708"/>
<name>I4EXM4_MODI5</name>
<reference evidence="2 3" key="1">
    <citation type="journal article" date="2012" name="J. Bacteriol.">
        <title>Genome Sequence of Radiation-Resistant Modestobacter marinus Strain BC501, a Representative Actinobacterium That Thrives on Calcareous Stone Surfaces.</title>
        <authorList>
            <person name="Normand P."/>
            <person name="Gury J."/>
            <person name="Pujic P."/>
            <person name="Chouaia B."/>
            <person name="Crotti E."/>
            <person name="Brusetti L."/>
            <person name="Daffonchio D."/>
            <person name="Vacherie B."/>
            <person name="Barbe V."/>
            <person name="Medigue C."/>
            <person name="Calteau A."/>
            <person name="Ghodhbane-Gtari F."/>
            <person name="Essoussi I."/>
            <person name="Nouioui I."/>
            <person name="Abbassi-Ghozzi I."/>
            <person name="Gtari M."/>
        </authorList>
    </citation>
    <scope>NUCLEOTIDE SEQUENCE [LARGE SCALE GENOMIC DNA]</scope>
    <source>
        <strain evidence="3">BC 501</strain>
    </source>
</reference>
<dbReference type="HOGENOM" id="CLU_2082135_0_0_11"/>
<protein>
    <submittedName>
        <fullName evidence="2">Uncharacterized protein</fullName>
    </submittedName>
</protein>
<evidence type="ECO:0000313" key="3">
    <source>
        <dbReference type="Proteomes" id="UP000006461"/>
    </source>
</evidence>
<organism evidence="2 3">
    <name type="scientific">Modestobacter italicus (strain DSM 44449 / CECT 9708 / BC 501)</name>
    <dbReference type="NCBI Taxonomy" id="2732864"/>
    <lineage>
        <taxon>Bacteria</taxon>
        <taxon>Bacillati</taxon>
        <taxon>Actinomycetota</taxon>
        <taxon>Actinomycetes</taxon>
        <taxon>Geodermatophilales</taxon>
        <taxon>Geodermatophilaceae</taxon>
        <taxon>Modestobacter</taxon>
    </lineage>
</organism>
<feature type="region of interest" description="Disordered" evidence="1">
    <location>
        <begin position="1"/>
        <end position="71"/>
    </location>
</feature>
<gene>
    <name evidence="2" type="ordered locus">MODMU_2708</name>
</gene>
<evidence type="ECO:0000256" key="1">
    <source>
        <dbReference type="SAM" id="MobiDB-lite"/>
    </source>
</evidence>
<proteinExistence type="predicted"/>
<dbReference type="STRING" id="477641.MODMU_2708"/>
<dbReference type="Proteomes" id="UP000006461">
    <property type="component" value="Chromosome"/>
</dbReference>
<keyword evidence="3" id="KW-1185">Reference proteome</keyword>
<accession>I4EXM4</accession>
<evidence type="ECO:0000313" key="2">
    <source>
        <dbReference type="EMBL" id="CCH88137.1"/>
    </source>
</evidence>
<sequence length="117" mass="11837">MAGTGSTVKVLATGIGGGGSAGEREARAVDVLPLEDPGQGRGREELAMPMDTPAPRLRGRRCTDAGNRSSAARLGGRLRPLGWTDAHTEAAWFVGECVGAGAVLGVVAALGRSAREG</sequence>
<dbReference type="AlphaFoldDB" id="I4EXM4"/>